<dbReference type="Proteomes" id="UP000183192">
    <property type="component" value="Unassembled WGS sequence"/>
</dbReference>
<evidence type="ECO:0000313" key="1">
    <source>
        <dbReference type="EMBL" id="OIO08744.1"/>
    </source>
</evidence>
<accession>A0A1J4TB71</accession>
<dbReference type="STRING" id="1805146.AUJ27_00090"/>
<organism evidence="1 2">
    <name type="scientific">Candidatus Falkowbacteria bacterium CG1_02_37_44</name>
    <dbReference type="NCBI Taxonomy" id="1805146"/>
    <lineage>
        <taxon>Bacteria</taxon>
        <taxon>Candidatus Falkowiibacteriota</taxon>
    </lineage>
</organism>
<evidence type="ECO:0008006" key="3">
    <source>
        <dbReference type="Google" id="ProtNLM"/>
    </source>
</evidence>
<proteinExistence type="predicted"/>
<dbReference type="AlphaFoldDB" id="A0A1J4TB71"/>
<dbReference type="EMBL" id="MNUU01000003">
    <property type="protein sequence ID" value="OIO08744.1"/>
    <property type="molecule type" value="Genomic_DNA"/>
</dbReference>
<comment type="caution">
    <text evidence="1">The sequence shown here is derived from an EMBL/GenBank/DDBJ whole genome shotgun (WGS) entry which is preliminary data.</text>
</comment>
<gene>
    <name evidence="1" type="ORF">AUJ27_00090</name>
</gene>
<sequence length="247" mass="28566">MHKGKIWYNKKDVEFKWELPAGVTDVSVLFNNNPLEAPRSASDGLFSTKTYKNVEDGTWYFHLKFKDKNGWGTPDYYRALIDTVRPETFIIFVEQHDNNDWPVLKFKTTDKISGISQYEIFVDSLEEKQFLVEGEEVFFKLKDLNYGKHTAMVRAIDKAGNEIFSTIDFEIATIATPVIKDYSREIKSTDQFFISGTAREDETINIYIQGVNGQVINRVTHSDLNGNWFLIYKDSLANGRYVAWVNP</sequence>
<name>A0A1J4TB71_9BACT</name>
<evidence type="ECO:0000313" key="2">
    <source>
        <dbReference type="Proteomes" id="UP000183192"/>
    </source>
</evidence>
<protein>
    <recommendedName>
        <fullName evidence="3">Bacterial Ig-like domain-containing protein</fullName>
    </recommendedName>
</protein>
<reference evidence="1 2" key="1">
    <citation type="journal article" date="2016" name="Environ. Microbiol.">
        <title>Genomic resolution of a cold subsurface aquifer community provides metabolic insights for novel microbes adapted to high CO concentrations.</title>
        <authorList>
            <person name="Probst A.J."/>
            <person name="Castelle C.J."/>
            <person name="Singh A."/>
            <person name="Brown C.T."/>
            <person name="Anantharaman K."/>
            <person name="Sharon I."/>
            <person name="Hug L.A."/>
            <person name="Burstein D."/>
            <person name="Emerson J.B."/>
            <person name="Thomas B.C."/>
            <person name="Banfield J.F."/>
        </authorList>
    </citation>
    <scope>NUCLEOTIDE SEQUENCE [LARGE SCALE GENOMIC DNA]</scope>
    <source>
        <strain evidence="1">CG1_02_37_44</strain>
    </source>
</reference>